<proteinExistence type="predicted"/>
<evidence type="ECO:0000313" key="1">
    <source>
        <dbReference type="EMBL" id="CAB4634522.1"/>
    </source>
</evidence>
<protein>
    <submittedName>
        <fullName evidence="1">Unannotated protein</fullName>
    </submittedName>
</protein>
<reference evidence="1" key="1">
    <citation type="submission" date="2020-05" db="EMBL/GenBank/DDBJ databases">
        <authorList>
            <person name="Chiriac C."/>
            <person name="Salcher M."/>
            <person name="Ghai R."/>
            <person name="Kavagutti S V."/>
        </authorList>
    </citation>
    <scope>NUCLEOTIDE SEQUENCE</scope>
</reference>
<name>A0A6J6JBV2_9ZZZZ</name>
<dbReference type="AlphaFoldDB" id="A0A6J6JBV2"/>
<dbReference type="Pfam" id="PF12686">
    <property type="entry name" value="DUF3800"/>
    <property type="match status" value="1"/>
</dbReference>
<dbReference type="EMBL" id="CAFBLO010000125">
    <property type="protein sequence ID" value="CAB4876412.1"/>
    <property type="molecule type" value="Genomic_DNA"/>
</dbReference>
<sequence length="216" mass="24250">MRSSDLVGSGDPLFVFIDESGNFDFSEKGTRHFVLSAHITQTPLECGAGLSALTYEFLSRGLIAEVPFHATSNTVGTRNRFIGELCATAHSCRVISMVVDKWRITEELRAPPALLAYLGARLVEELEKTFRIRDEIVVLLFDTALTATRRAAVLRQLKGKLKSSARTFRVLFRPVKHDVNGQIADHYAWATFRASETKDDSWVRRLPGPHQIHLLK</sequence>
<accession>A0A6J6JBV2</accession>
<gene>
    <name evidence="1" type="ORF">UFOPK1961_00980</name>
    <name evidence="2" type="ORF">UFOPK3364_01039</name>
</gene>
<evidence type="ECO:0000313" key="2">
    <source>
        <dbReference type="EMBL" id="CAB4876412.1"/>
    </source>
</evidence>
<dbReference type="EMBL" id="CAEZVJ010000126">
    <property type="protein sequence ID" value="CAB4634522.1"/>
    <property type="molecule type" value="Genomic_DNA"/>
</dbReference>
<organism evidence="1">
    <name type="scientific">freshwater metagenome</name>
    <dbReference type="NCBI Taxonomy" id="449393"/>
    <lineage>
        <taxon>unclassified sequences</taxon>
        <taxon>metagenomes</taxon>
        <taxon>ecological metagenomes</taxon>
    </lineage>
</organism>
<dbReference type="InterPro" id="IPR024524">
    <property type="entry name" value="DUF3800"/>
</dbReference>